<feature type="domain" description="F-box" evidence="1">
    <location>
        <begin position="5"/>
        <end position="65"/>
    </location>
</feature>
<evidence type="ECO:0000313" key="3">
    <source>
        <dbReference type="Proteomes" id="UP001372338"/>
    </source>
</evidence>
<dbReference type="EMBL" id="JAYWIO010000008">
    <property type="protein sequence ID" value="KAK7244974.1"/>
    <property type="molecule type" value="Genomic_DNA"/>
</dbReference>
<gene>
    <name evidence="2" type="ORF">RIF29_39803</name>
</gene>
<dbReference type="Proteomes" id="UP001372338">
    <property type="component" value="Unassembled WGS sequence"/>
</dbReference>
<dbReference type="PANTHER" id="PTHR31293:SF16">
    <property type="entry name" value="RNI-LIKE SUPERFAMILY PROTEIN"/>
    <property type="match status" value="1"/>
</dbReference>
<protein>
    <recommendedName>
        <fullName evidence="1">F-box domain-containing protein</fullName>
    </recommendedName>
</protein>
<keyword evidence="3" id="KW-1185">Reference proteome</keyword>
<dbReference type="InterPro" id="IPR055294">
    <property type="entry name" value="FBL60-like"/>
</dbReference>
<name>A0AAN9E2D9_CROPI</name>
<sequence length="134" mass="14877">MSSGPDRISSMPDEVLCHILSFLPMENVVATSVLSKRWLPLRHSVSVIDLNDHNLVSDDATYYQVELAEENASSFQLPSLVTLELDSVTISKGSSLVELLVGCPNLEELEAVHVRPELDERLEKNSLKVFLVCL</sequence>
<dbReference type="InterPro" id="IPR053781">
    <property type="entry name" value="F-box_AtFBL13-like"/>
</dbReference>
<reference evidence="2 3" key="1">
    <citation type="submission" date="2024-01" db="EMBL/GenBank/DDBJ databases">
        <title>The genomes of 5 underutilized Papilionoideae crops provide insights into root nodulation and disease resistanc.</title>
        <authorList>
            <person name="Yuan L."/>
        </authorList>
    </citation>
    <scope>NUCLEOTIDE SEQUENCE [LARGE SCALE GENOMIC DNA]</scope>
    <source>
        <strain evidence="2">ZHUSHIDOU_FW_LH</strain>
        <tissue evidence="2">Leaf</tissue>
    </source>
</reference>
<dbReference type="InterPro" id="IPR001810">
    <property type="entry name" value="F-box_dom"/>
</dbReference>
<dbReference type="AlphaFoldDB" id="A0AAN9E2D9"/>
<dbReference type="CDD" id="cd22160">
    <property type="entry name" value="F-box_AtFBL13-like"/>
    <property type="match status" value="1"/>
</dbReference>
<dbReference type="SUPFAM" id="SSF81383">
    <property type="entry name" value="F-box domain"/>
    <property type="match status" value="1"/>
</dbReference>
<organism evidence="2 3">
    <name type="scientific">Crotalaria pallida</name>
    <name type="common">Smooth rattlebox</name>
    <name type="synonym">Crotalaria striata</name>
    <dbReference type="NCBI Taxonomy" id="3830"/>
    <lineage>
        <taxon>Eukaryota</taxon>
        <taxon>Viridiplantae</taxon>
        <taxon>Streptophyta</taxon>
        <taxon>Embryophyta</taxon>
        <taxon>Tracheophyta</taxon>
        <taxon>Spermatophyta</taxon>
        <taxon>Magnoliopsida</taxon>
        <taxon>eudicotyledons</taxon>
        <taxon>Gunneridae</taxon>
        <taxon>Pentapetalae</taxon>
        <taxon>rosids</taxon>
        <taxon>fabids</taxon>
        <taxon>Fabales</taxon>
        <taxon>Fabaceae</taxon>
        <taxon>Papilionoideae</taxon>
        <taxon>50 kb inversion clade</taxon>
        <taxon>genistoids sensu lato</taxon>
        <taxon>core genistoids</taxon>
        <taxon>Crotalarieae</taxon>
        <taxon>Crotalaria</taxon>
    </lineage>
</organism>
<dbReference type="Pfam" id="PF00646">
    <property type="entry name" value="F-box"/>
    <property type="match status" value="1"/>
</dbReference>
<comment type="caution">
    <text evidence="2">The sequence shown here is derived from an EMBL/GenBank/DDBJ whole genome shotgun (WGS) entry which is preliminary data.</text>
</comment>
<evidence type="ECO:0000259" key="1">
    <source>
        <dbReference type="PROSITE" id="PS50181"/>
    </source>
</evidence>
<evidence type="ECO:0000313" key="2">
    <source>
        <dbReference type="EMBL" id="KAK7244974.1"/>
    </source>
</evidence>
<dbReference type="InterPro" id="IPR036047">
    <property type="entry name" value="F-box-like_dom_sf"/>
</dbReference>
<accession>A0AAN9E2D9</accession>
<proteinExistence type="predicted"/>
<dbReference type="PROSITE" id="PS50181">
    <property type="entry name" value="FBOX"/>
    <property type="match status" value="1"/>
</dbReference>
<dbReference type="Gene3D" id="3.80.10.10">
    <property type="entry name" value="Ribonuclease Inhibitor"/>
    <property type="match status" value="1"/>
</dbReference>
<dbReference type="PANTHER" id="PTHR31293">
    <property type="entry name" value="RNI-LIKE SUPERFAMILY PROTEIN"/>
    <property type="match status" value="1"/>
</dbReference>
<dbReference type="SUPFAM" id="SSF52047">
    <property type="entry name" value="RNI-like"/>
    <property type="match status" value="1"/>
</dbReference>
<dbReference type="InterPro" id="IPR032675">
    <property type="entry name" value="LRR_dom_sf"/>
</dbReference>